<accession>A0A1G2U1C7</accession>
<dbReference type="EMBL" id="MHWD01000024">
    <property type="protein sequence ID" value="OHB03283.1"/>
    <property type="molecule type" value="Genomic_DNA"/>
</dbReference>
<dbReference type="InterPro" id="IPR043993">
    <property type="entry name" value="T4SS_pilin"/>
</dbReference>
<feature type="signal peptide" evidence="2">
    <location>
        <begin position="1"/>
        <end position="27"/>
    </location>
</feature>
<feature type="chain" id="PRO_5009584633" description="DUF4190 domain-containing protein" evidence="2">
    <location>
        <begin position="28"/>
        <end position="130"/>
    </location>
</feature>
<reference evidence="3 4" key="1">
    <citation type="journal article" date="2016" name="Nat. Commun.">
        <title>Thousands of microbial genomes shed light on interconnected biogeochemical processes in an aquifer system.</title>
        <authorList>
            <person name="Anantharaman K."/>
            <person name="Brown C.T."/>
            <person name="Hug L.A."/>
            <person name="Sharon I."/>
            <person name="Castelle C.J."/>
            <person name="Probst A.J."/>
            <person name="Thomas B.C."/>
            <person name="Singh A."/>
            <person name="Wilkins M.J."/>
            <person name="Karaoz U."/>
            <person name="Brodie E.L."/>
            <person name="Williams K.H."/>
            <person name="Hubbard S.S."/>
            <person name="Banfield J.F."/>
        </authorList>
    </citation>
    <scope>NUCLEOTIDE SEQUENCE [LARGE SCALE GENOMIC DNA]</scope>
</reference>
<evidence type="ECO:0000313" key="4">
    <source>
        <dbReference type="Proteomes" id="UP000179283"/>
    </source>
</evidence>
<evidence type="ECO:0000256" key="1">
    <source>
        <dbReference type="SAM" id="Phobius"/>
    </source>
</evidence>
<keyword evidence="2" id="KW-0732">Signal</keyword>
<protein>
    <recommendedName>
        <fullName evidence="5">DUF4190 domain-containing protein</fullName>
    </recommendedName>
</protein>
<dbReference type="Proteomes" id="UP000179283">
    <property type="component" value="Unassembled WGS sequence"/>
</dbReference>
<dbReference type="PROSITE" id="PS51257">
    <property type="entry name" value="PROKAR_LIPOPROTEIN"/>
    <property type="match status" value="1"/>
</dbReference>
<keyword evidence="1" id="KW-1133">Transmembrane helix</keyword>
<dbReference type="Pfam" id="PF18895">
    <property type="entry name" value="T4SS_pilin"/>
    <property type="match status" value="1"/>
</dbReference>
<sequence length="130" mass="14295">MKRRQISIKILASLLLFTFLIPSFAFAASCPSRTVGAKPADFDDFVCLLILDILDPLTGVLMGVALLVFFWGVAKLIYQSGDEKALEGGKKFLLWGTIAMFILVSVWGILHLFYSDLFGSAGFGFPQLPE</sequence>
<evidence type="ECO:0000256" key="2">
    <source>
        <dbReference type="SAM" id="SignalP"/>
    </source>
</evidence>
<proteinExistence type="predicted"/>
<organism evidence="3 4">
    <name type="scientific">Candidatus Zambryskibacteria bacterium RIFCSPLOWO2_01_FULL_43_17</name>
    <dbReference type="NCBI Taxonomy" id="1802760"/>
    <lineage>
        <taxon>Bacteria</taxon>
        <taxon>Candidatus Zambryskiibacteriota</taxon>
    </lineage>
</organism>
<evidence type="ECO:0000313" key="3">
    <source>
        <dbReference type="EMBL" id="OHB03283.1"/>
    </source>
</evidence>
<feature type="transmembrane region" description="Helical" evidence="1">
    <location>
        <begin position="51"/>
        <end position="71"/>
    </location>
</feature>
<keyword evidence="1" id="KW-0472">Membrane</keyword>
<dbReference type="AlphaFoldDB" id="A0A1G2U1C7"/>
<feature type="transmembrane region" description="Helical" evidence="1">
    <location>
        <begin position="92"/>
        <end position="114"/>
    </location>
</feature>
<gene>
    <name evidence="3" type="ORF">A2920_00205</name>
</gene>
<keyword evidence="1" id="KW-0812">Transmembrane</keyword>
<evidence type="ECO:0008006" key="5">
    <source>
        <dbReference type="Google" id="ProtNLM"/>
    </source>
</evidence>
<comment type="caution">
    <text evidence="3">The sequence shown here is derived from an EMBL/GenBank/DDBJ whole genome shotgun (WGS) entry which is preliminary data.</text>
</comment>
<name>A0A1G2U1C7_9BACT</name>